<dbReference type="Proteomes" id="UP000790787">
    <property type="component" value="Chromosome 10"/>
</dbReference>
<accession>A0AC58S4D0</accession>
<name>A0AC58S4D0_TOBAC</name>
<proteinExistence type="predicted"/>
<evidence type="ECO:0000313" key="1">
    <source>
        <dbReference type="Proteomes" id="UP000790787"/>
    </source>
</evidence>
<reference evidence="1" key="1">
    <citation type="journal article" date="2014" name="Nat. Commun.">
        <title>The tobacco genome sequence and its comparison with those of tomato and potato.</title>
        <authorList>
            <person name="Sierro N."/>
            <person name="Battey J.N."/>
            <person name="Ouadi S."/>
            <person name="Bakaher N."/>
            <person name="Bovet L."/>
            <person name="Willig A."/>
            <person name="Goepfert S."/>
            <person name="Peitsch M.C."/>
            <person name="Ivanov N.V."/>
        </authorList>
    </citation>
    <scope>NUCLEOTIDE SEQUENCE [LARGE SCALE GENOMIC DNA]</scope>
</reference>
<evidence type="ECO:0000313" key="2">
    <source>
        <dbReference type="RefSeq" id="XP_075079833.1"/>
    </source>
</evidence>
<reference evidence="2" key="2">
    <citation type="submission" date="2025-08" db="UniProtKB">
        <authorList>
            <consortium name="RefSeq"/>
        </authorList>
    </citation>
    <scope>IDENTIFICATION</scope>
    <source>
        <tissue evidence="2">Leaf</tissue>
    </source>
</reference>
<protein>
    <submittedName>
        <fullName evidence="2">Uncharacterized protein LOC142165103</fullName>
    </submittedName>
</protein>
<gene>
    <name evidence="2" type="primary">LOC142165103</name>
</gene>
<organism evidence="1 2">
    <name type="scientific">Nicotiana tabacum</name>
    <name type="common">Common tobacco</name>
    <dbReference type="NCBI Taxonomy" id="4097"/>
    <lineage>
        <taxon>Eukaryota</taxon>
        <taxon>Viridiplantae</taxon>
        <taxon>Streptophyta</taxon>
        <taxon>Embryophyta</taxon>
        <taxon>Tracheophyta</taxon>
        <taxon>Spermatophyta</taxon>
        <taxon>Magnoliopsida</taxon>
        <taxon>eudicotyledons</taxon>
        <taxon>Gunneridae</taxon>
        <taxon>Pentapetalae</taxon>
        <taxon>asterids</taxon>
        <taxon>lamiids</taxon>
        <taxon>Solanales</taxon>
        <taxon>Solanaceae</taxon>
        <taxon>Nicotianoideae</taxon>
        <taxon>Nicotianeae</taxon>
        <taxon>Nicotiana</taxon>
    </lineage>
</organism>
<dbReference type="RefSeq" id="XP_075079833.1">
    <property type="nucleotide sequence ID" value="XM_075223732.1"/>
</dbReference>
<keyword evidence="1" id="KW-1185">Reference proteome</keyword>
<sequence length="189" mass="21458">MHKRKYTLDLISELGLGVAKPAVTPIESNIKLTTKEYDEPTGILDGTSDETLIELRKYQRLLGKLLYLTVTRPDITFNILGLFKDIGVDVELYVNILIDSKVAIQIAANPVFYELTKHIEIDYHFRREKIKNGPVKAEYVATKEQLADILTKGLTRIQHDYLLSKLGVLDVFIPLSMRESVEEKGVTLL</sequence>